<dbReference type="CDD" id="cd09917">
    <property type="entry name" value="F-box_SF"/>
    <property type="match status" value="1"/>
</dbReference>
<dbReference type="OrthoDB" id="2322499at2759"/>
<feature type="region of interest" description="Disordered" evidence="1">
    <location>
        <begin position="453"/>
        <end position="497"/>
    </location>
</feature>
<accession>A0A074RWI5</accession>
<dbReference type="InterPro" id="IPR001810">
    <property type="entry name" value="F-box_dom"/>
</dbReference>
<feature type="compositionally biased region" description="Polar residues" evidence="1">
    <location>
        <begin position="479"/>
        <end position="497"/>
    </location>
</feature>
<proteinExistence type="predicted"/>
<sequence>MPLTRSMAAVQVAETGKSGPSKHPTRPERKAPKLANEYTLEEGPPLKRVKTTQVRIGGKASLSRLLDMPPELFNEVATHLLPMDLLSLARSNKFFRKLLMSRTSLQLWQQALGNAPEIPSCPPELSEPQYISLIFSKTCSSCGARVLRRMDPYLHVRLCNSCRDEQTMDISAFSPLLHFLPRSKDIKDPRYGVVYTLESEFLKFKDAEKQQIDKEALANWQNERYTQVCKRQEHGILIEAYLTITEEERVIELDALKCQRQIQIETRLEEEGWSKRDMDPSPANEPEWSKLTRQSKLITDRTWTNLYPKLVPLLESNRTYNERADKETRLRERTQTLYSIVSNIRHALPPLVHLTLKPPAEDNTSDEPGTPTPTVSSQAFSNEDYPDFKAELPFPTMAELLTWPMIKCLVDTDTSSEDLETNFEEIRDEFDLAVVEWREKIEHDLVEIWNANQDEVDDKPEPSTSRRRKGKQNAKAIVQKTSARATHASNPTTASASHTPELVLPEFVVTYTKLDGTTTTNISDLHPNLQLLLRADTIFSSKNSYYGYPGIVPQSFPFDSAIEYTSELMQGERWDSITVKRDDEAMAVAKELLARVGRSEASSSDMVALGLSFRCGRCNGTGLITWGNLVRHYATEQSQWRRAQEKLKAEPKSGFSFNNTHDLEPGHTKPVAHFVSFEATLDYQTELRNNTMMVCMICKKLGIRAEYLQYLEFDSPIKEHLRDVHGVMAVRCDVHFRNREHDVSLSDAFDSNKGSEGSE</sequence>
<dbReference type="Proteomes" id="UP000027456">
    <property type="component" value="Unassembled WGS sequence"/>
</dbReference>
<feature type="region of interest" description="Disordered" evidence="1">
    <location>
        <begin position="1"/>
        <end position="37"/>
    </location>
</feature>
<dbReference type="STRING" id="1423351.A0A074RWI5"/>
<name>A0A074RWI5_9AGAM</name>
<keyword evidence="4" id="KW-1185">Reference proteome</keyword>
<evidence type="ECO:0000256" key="1">
    <source>
        <dbReference type="SAM" id="MobiDB-lite"/>
    </source>
</evidence>
<dbReference type="EMBL" id="AZST01000336">
    <property type="protein sequence ID" value="KEP49670.1"/>
    <property type="molecule type" value="Genomic_DNA"/>
</dbReference>
<dbReference type="PROSITE" id="PS50181">
    <property type="entry name" value="FBOX"/>
    <property type="match status" value="1"/>
</dbReference>
<reference evidence="3 4" key="1">
    <citation type="submission" date="2013-12" db="EMBL/GenBank/DDBJ databases">
        <authorList>
            <person name="Cubeta M."/>
            <person name="Pakala S."/>
            <person name="Fedorova N."/>
            <person name="Thomas E."/>
            <person name="Dean R."/>
            <person name="Jabaji S."/>
            <person name="Neate S."/>
            <person name="Toda T."/>
            <person name="Tavantzis S."/>
            <person name="Vilgalys R."/>
            <person name="Bharathan N."/>
            <person name="Pakala S."/>
            <person name="Losada L.S."/>
            <person name="Zafar N."/>
            <person name="Nierman W."/>
        </authorList>
    </citation>
    <scope>NUCLEOTIDE SEQUENCE [LARGE SCALE GENOMIC DNA]</scope>
    <source>
        <strain evidence="3 4">123E</strain>
    </source>
</reference>
<feature type="region of interest" description="Disordered" evidence="1">
    <location>
        <begin position="355"/>
        <end position="381"/>
    </location>
</feature>
<feature type="compositionally biased region" description="Polar residues" evidence="1">
    <location>
        <begin position="372"/>
        <end position="381"/>
    </location>
</feature>
<dbReference type="AlphaFoldDB" id="A0A074RWI5"/>
<evidence type="ECO:0000313" key="4">
    <source>
        <dbReference type="Proteomes" id="UP000027456"/>
    </source>
</evidence>
<evidence type="ECO:0000259" key="2">
    <source>
        <dbReference type="PROSITE" id="PS50181"/>
    </source>
</evidence>
<comment type="caution">
    <text evidence="3">The sequence shown here is derived from an EMBL/GenBank/DDBJ whole genome shotgun (WGS) entry which is preliminary data.</text>
</comment>
<organism evidence="3 4">
    <name type="scientific">Rhizoctonia solani 123E</name>
    <dbReference type="NCBI Taxonomy" id="1423351"/>
    <lineage>
        <taxon>Eukaryota</taxon>
        <taxon>Fungi</taxon>
        <taxon>Dikarya</taxon>
        <taxon>Basidiomycota</taxon>
        <taxon>Agaricomycotina</taxon>
        <taxon>Agaricomycetes</taxon>
        <taxon>Cantharellales</taxon>
        <taxon>Ceratobasidiaceae</taxon>
        <taxon>Rhizoctonia</taxon>
    </lineage>
</organism>
<feature type="domain" description="F-box" evidence="2">
    <location>
        <begin position="62"/>
        <end position="111"/>
    </location>
</feature>
<gene>
    <name evidence="3" type="ORF">V565_095580</name>
</gene>
<dbReference type="HOGENOM" id="CLU_010790_1_0_1"/>
<evidence type="ECO:0000313" key="3">
    <source>
        <dbReference type="EMBL" id="KEP49670.1"/>
    </source>
</evidence>
<protein>
    <recommendedName>
        <fullName evidence="2">F-box domain-containing protein</fullName>
    </recommendedName>
</protein>